<feature type="compositionally biased region" description="Gly residues" evidence="7">
    <location>
        <begin position="374"/>
        <end position="383"/>
    </location>
</feature>
<reference evidence="9 10" key="1">
    <citation type="submission" date="2024-10" db="EMBL/GenBank/DDBJ databases">
        <title>Updated reference genomes for cyclostephanoid diatoms.</title>
        <authorList>
            <person name="Roberts W.R."/>
            <person name="Alverson A.J."/>
        </authorList>
    </citation>
    <scope>NUCLEOTIDE SEQUENCE [LARGE SCALE GENOMIC DNA]</scope>
    <source>
        <strain evidence="9 10">AJA232-27</strain>
    </source>
</reference>
<dbReference type="InterPro" id="IPR011009">
    <property type="entry name" value="Kinase-like_dom_sf"/>
</dbReference>
<feature type="compositionally biased region" description="Low complexity" evidence="7">
    <location>
        <begin position="219"/>
        <end position="235"/>
    </location>
</feature>
<dbReference type="PROSITE" id="PS00107">
    <property type="entry name" value="PROTEIN_KINASE_ATP"/>
    <property type="match status" value="1"/>
</dbReference>
<evidence type="ECO:0000256" key="5">
    <source>
        <dbReference type="ARBA" id="ARBA00022840"/>
    </source>
</evidence>
<feature type="region of interest" description="Disordered" evidence="7">
    <location>
        <begin position="32"/>
        <end position="118"/>
    </location>
</feature>
<accession>A0ABD3MEP7</accession>
<dbReference type="PANTHER" id="PTHR22974">
    <property type="entry name" value="MIXED LINEAGE PROTEIN KINASE"/>
    <property type="match status" value="1"/>
</dbReference>
<dbReference type="Proteomes" id="UP001530293">
    <property type="component" value="Unassembled WGS sequence"/>
</dbReference>
<evidence type="ECO:0000313" key="9">
    <source>
        <dbReference type="EMBL" id="KAL3761069.1"/>
    </source>
</evidence>
<evidence type="ECO:0000256" key="2">
    <source>
        <dbReference type="ARBA" id="ARBA00022679"/>
    </source>
</evidence>
<evidence type="ECO:0000256" key="6">
    <source>
        <dbReference type="PROSITE-ProRule" id="PRU10141"/>
    </source>
</evidence>
<feature type="compositionally biased region" description="Low complexity" evidence="7">
    <location>
        <begin position="361"/>
        <end position="373"/>
    </location>
</feature>
<keyword evidence="3 6" id="KW-0547">Nucleotide-binding</keyword>
<evidence type="ECO:0000256" key="3">
    <source>
        <dbReference type="ARBA" id="ARBA00022741"/>
    </source>
</evidence>
<evidence type="ECO:0000256" key="1">
    <source>
        <dbReference type="ARBA" id="ARBA00022527"/>
    </source>
</evidence>
<keyword evidence="4" id="KW-0418">Kinase</keyword>
<feature type="compositionally biased region" description="Low complexity" evidence="7">
    <location>
        <begin position="257"/>
        <end position="283"/>
    </location>
</feature>
<name>A0ABD3MEP7_9STRA</name>
<dbReference type="EMBL" id="JALLBG020000161">
    <property type="protein sequence ID" value="KAL3761069.1"/>
    <property type="molecule type" value="Genomic_DNA"/>
</dbReference>
<feature type="compositionally biased region" description="Low complexity" evidence="7">
    <location>
        <begin position="384"/>
        <end position="429"/>
    </location>
</feature>
<feature type="compositionally biased region" description="Low complexity" evidence="7">
    <location>
        <begin position="48"/>
        <end position="61"/>
    </location>
</feature>
<feature type="compositionally biased region" description="Low complexity" evidence="7">
    <location>
        <begin position="94"/>
        <end position="118"/>
    </location>
</feature>
<keyword evidence="5 6" id="KW-0067">ATP-binding</keyword>
<evidence type="ECO:0000256" key="4">
    <source>
        <dbReference type="ARBA" id="ARBA00022777"/>
    </source>
</evidence>
<dbReference type="SMART" id="SM00220">
    <property type="entry name" value="S_TKc"/>
    <property type="match status" value="1"/>
</dbReference>
<dbReference type="PROSITE" id="PS00108">
    <property type="entry name" value="PROTEIN_KINASE_ST"/>
    <property type="match status" value="1"/>
</dbReference>
<dbReference type="GO" id="GO:0004674">
    <property type="term" value="F:protein serine/threonine kinase activity"/>
    <property type="evidence" value="ECO:0007669"/>
    <property type="project" value="UniProtKB-KW"/>
</dbReference>
<proteinExistence type="predicted"/>
<sequence>MSISSNSKSDIDLLTSIDPHKLDILDKRIRGDGEGGIESAFSSPPPRSIISPGTVGGRIITSGGGGASTSSRPRGNSICSGDNVSNMTATTWVGSDANNDNDGESSSSGGCDVDGASSRSSCLTVHHANLMRDGSVQDCQGQVGLTDNGNGEGGIASSVTESGPIQQQQQINSNSKKKSTPSKRPVSAIGDRMQQISPPVRSKSSVGGNGAHHMKNGTKSRTTTSTIATAEEGSSMKGASQLNGATAKQQHVPTPPSASAATTTISAAASTSSGPPHTTTAASGPETSRSESRDSTLYSYFGTSASALSSSNHAATTTSNPPMIRLQQHHLSPPILHSKQPKMGNQRTLHSFLGISDKKQQQQQTADQEANNEGGIGELGGVGASSSTTSSKPVTASSSSISSSSSSKKMKASSSHKVVSSTSDTSTTTMHESAEQQQQQSLVREIKRLHAQLSTLQKQLEEANARNNSIKNNQTLISANLQRQLKFVKAELEEVRRESQVRQTKAMETMEKFVREESMREAKELRQSLASDGARLGKLLSSRVSSHHGGGMMGGLVRSSQSIETWEDGHAPKMIKVRRSELKVEKERLEKRMEELVCASQNGGNHGPELGSESSAVVPSVQDGDSPLLVANELSDTNSSGTAIMSDLDRMEAMETVKMHLHEVKKKEMELDAEERALNIEKRAHVRALKLVSNEDSSKFRSRRKLHDRYVLMNLLGKGGFSEVWRAFDLQNVQHVAVKIHQLESSWSDAKKENYTKHVSREYEIHREVRHPRIVSLYDVFEIDTDSFATVLECCKGTDLDTLLKDRGRLPERDARAILLQILIGMRYLSTPSADGRRQGIIHYDLKPGNILFDEQGNAKITDFGLSKIVDAAEEGDSMELTSQGAGTYWYLPPECFLMDQDVRIR</sequence>
<keyword evidence="10" id="KW-1185">Reference proteome</keyword>
<dbReference type="PANTHER" id="PTHR22974:SF23">
    <property type="entry name" value="TOUSLED-LIKE KINASE, ISOFORM G"/>
    <property type="match status" value="1"/>
</dbReference>
<dbReference type="PROSITE" id="PS50011">
    <property type="entry name" value="PROTEIN_KINASE_DOM"/>
    <property type="match status" value="1"/>
</dbReference>
<comment type="caution">
    <text evidence="9">The sequence shown here is derived from an EMBL/GenBank/DDBJ whole genome shotgun (WGS) entry which is preliminary data.</text>
</comment>
<dbReference type="InterPro" id="IPR017441">
    <property type="entry name" value="Protein_kinase_ATP_BS"/>
</dbReference>
<feature type="compositionally biased region" description="Polar residues" evidence="7">
    <location>
        <begin position="194"/>
        <end position="206"/>
    </location>
</feature>
<feature type="region of interest" description="Disordered" evidence="7">
    <location>
        <begin position="601"/>
        <end position="621"/>
    </location>
</feature>
<evidence type="ECO:0000313" key="10">
    <source>
        <dbReference type="Proteomes" id="UP001530293"/>
    </source>
</evidence>
<feature type="region of interest" description="Disordered" evidence="7">
    <location>
        <begin position="357"/>
        <end position="441"/>
    </location>
</feature>
<dbReference type="AlphaFoldDB" id="A0ABD3MEP7"/>
<feature type="region of interest" description="Disordered" evidence="7">
    <location>
        <begin position="141"/>
        <end position="294"/>
    </location>
</feature>
<dbReference type="InterPro" id="IPR008271">
    <property type="entry name" value="Ser/Thr_kinase_AS"/>
</dbReference>
<feature type="compositionally biased region" description="Low complexity" evidence="7">
    <location>
        <begin position="165"/>
        <end position="174"/>
    </location>
</feature>
<feature type="domain" description="Protein kinase" evidence="8">
    <location>
        <begin position="710"/>
        <end position="906"/>
    </location>
</feature>
<dbReference type="GO" id="GO:0005524">
    <property type="term" value="F:ATP binding"/>
    <property type="evidence" value="ECO:0007669"/>
    <property type="project" value="UniProtKB-UniRule"/>
</dbReference>
<evidence type="ECO:0000259" key="8">
    <source>
        <dbReference type="PROSITE" id="PS50011"/>
    </source>
</evidence>
<protein>
    <recommendedName>
        <fullName evidence="8">Protein kinase domain-containing protein</fullName>
    </recommendedName>
</protein>
<dbReference type="SUPFAM" id="SSF56112">
    <property type="entry name" value="Protein kinase-like (PK-like)"/>
    <property type="match status" value="1"/>
</dbReference>
<gene>
    <name evidence="9" type="ORF">ACHAWU_005206</name>
</gene>
<organism evidence="9 10">
    <name type="scientific">Discostella pseudostelligera</name>
    <dbReference type="NCBI Taxonomy" id="259834"/>
    <lineage>
        <taxon>Eukaryota</taxon>
        <taxon>Sar</taxon>
        <taxon>Stramenopiles</taxon>
        <taxon>Ochrophyta</taxon>
        <taxon>Bacillariophyta</taxon>
        <taxon>Coscinodiscophyceae</taxon>
        <taxon>Thalassiosirophycidae</taxon>
        <taxon>Stephanodiscales</taxon>
        <taxon>Stephanodiscaceae</taxon>
        <taxon>Discostella</taxon>
    </lineage>
</organism>
<keyword evidence="1" id="KW-0723">Serine/threonine-protein kinase</keyword>
<feature type="binding site" evidence="6">
    <location>
        <position position="739"/>
    </location>
    <ligand>
        <name>ATP</name>
        <dbReference type="ChEBI" id="CHEBI:30616"/>
    </ligand>
</feature>
<feature type="compositionally biased region" description="Polar residues" evidence="7">
    <location>
        <begin position="77"/>
        <end position="93"/>
    </location>
</feature>
<feature type="compositionally biased region" description="Polar residues" evidence="7">
    <location>
        <begin position="237"/>
        <end position="252"/>
    </location>
</feature>
<dbReference type="Gene3D" id="1.10.510.10">
    <property type="entry name" value="Transferase(Phosphotransferase) domain 1"/>
    <property type="match status" value="1"/>
</dbReference>
<dbReference type="Pfam" id="PF00069">
    <property type="entry name" value="Pkinase"/>
    <property type="match status" value="1"/>
</dbReference>
<evidence type="ECO:0000256" key="7">
    <source>
        <dbReference type="SAM" id="MobiDB-lite"/>
    </source>
</evidence>
<keyword evidence="2" id="KW-0808">Transferase</keyword>
<dbReference type="InterPro" id="IPR000719">
    <property type="entry name" value="Prot_kinase_dom"/>
</dbReference>